<reference evidence="1" key="1">
    <citation type="submission" date="2009-07" db="EMBL/GenBank/DDBJ databases">
        <authorList>
            <consortium name="US DOE Joint Genome Institute (JGI-PGF)"/>
            <person name="Lucas S."/>
            <person name="Copeland A."/>
            <person name="Lapidus A."/>
            <person name="Glavina del Rio T."/>
            <person name="Tice H."/>
            <person name="Bruce D."/>
            <person name="Goodwin L."/>
            <person name="Pitluck S."/>
            <person name="Larimer F."/>
            <person name="Land M.L."/>
            <person name="Mouttaki H."/>
            <person name="He Z."/>
            <person name="Zhou J."/>
            <person name="Hemme C.L."/>
        </authorList>
    </citation>
    <scope>NUCLEOTIDE SEQUENCE</scope>
    <source>
        <strain evidence="1">DSM 2782</strain>
    </source>
</reference>
<sequence length="89" mass="10758">MGSKKWEQSGDRYVLYFRPFYDDEKVAELFKDEDGDWCYSSPVTDSTEEFVSDGNRCLHDVKIEVEDAIYKHYEDERNYYQDILDRFSE</sequence>
<proteinExistence type="predicted"/>
<accession>F1TED2</accession>
<gene>
    <name evidence="1" type="ORF">Cpap_1490</name>
</gene>
<dbReference type="EMBL" id="ACXX02000009">
    <property type="protein sequence ID" value="EGD47098.1"/>
    <property type="molecule type" value="Genomic_DNA"/>
</dbReference>
<comment type="caution">
    <text evidence="1">The sequence shown here is derived from an EMBL/GenBank/DDBJ whole genome shotgun (WGS) entry which is preliminary data.</text>
</comment>
<dbReference type="Proteomes" id="UP000003860">
    <property type="component" value="Unassembled WGS sequence"/>
</dbReference>
<keyword evidence="2" id="KW-1185">Reference proteome</keyword>
<evidence type="ECO:0000313" key="1">
    <source>
        <dbReference type="EMBL" id="EGD47098.1"/>
    </source>
</evidence>
<organism evidence="1 2">
    <name type="scientific">Ruminiclostridium papyrosolvens DSM 2782</name>
    <dbReference type="NCBI Taxonomy" id="588581"/>
    <lineage>
        <taxon>Bacteria</taxon>
        <taxon>Bacillati</taxon>
        <taxon>Bacillota</taxon>
        <taxon>Clostridia</taxon>
        <taxon>Eubacteriales</taxon>
        <taxon>Oscillospiraceae</taxon>
        <taxon>Ruminiclostridium</taxon>
    </lineage>
</organism>
<protein>
    <submittedName>
        <fullName evidence="1">Uncharacterized protein</fullName>
    </submittedName>
</protein>
<dbReference type="AlphaFoldDB" id="F1TED2"/>
<evidence type="ECO:0000313" key="2">
    <source>
        <dbReference type="Proteomes" id="UP000003860"/>
    </source>
</evidence>
<name>F1TED2_9FIRM</name>
<reference evidence="1" key="2">
    <citation type="submission" date="2011-01" db="EMBL/GenBank/DDBJ databases">
        <title>The Non-contiguous Finished genome of Clostridium papyrosolvens.</title>
        <authorList>
            <person name="Lucas S."/>
            <person name="Copeland A."/>
            <person name="Lapidus A."/>
            <person name="Cheng J.-F."/>
            <person name="Goodwin L."/>
            <person name="Pitluck S."/>
            <person name="Misra M."/>
            <person name="Chertkov O."/>
            <person name="Detter J.C."/>
            <person name="Han C."/>
            <person name="Tapia R."/>
            <person name="Land M."/>
            <person name="Hauser L."/>
            <person name="Kyrpides N."/>
            <person name="Ivanova N."/>
            <person name="Pagani I."/>
            <person name="Mouttaki H."/>
            <person name="He Z."/>
            <person name="Zhou J."/>
            <person name="Hemme C.L."/>
            <person name="Woyke T."/>
        </authorList>
    </citation>
    <scope>NUCLEOTIDE SEQUENCE [LARGE SCALE GENOMIC DNA]</scope>
    <source>
        <strain evidence="1">DSM 2782</strain>
    </source>
</reference>
<dbReference type="STRING" id="588581.Cpap_1490"/>